<accession>A0A819RQW5</accession>
<name>A0A819RQW5_9BILA</name>
<protein>
    <submittedName>
        <fullName evidence="2">Uncharacterized protein</fullName>
    </submittedName>
</protein>
<dbReference type="AlphaFoldDB" id="A0A819RQW5"/>
<organism evidence="2 3">
    <name type="scientific">Rotaria magnacalcarata</name>
    <dbReference type="NCBI Taxonomy" id="392030"/>
    <lineage>
        <taxon>Eukaryota</taxon>
        <taxon>Metazoa</taxon>
        <taxon>Spiralia</taxon>
        <taxon>Gnathifera</taxon>
        <taxon>Rotifera</taxon>
        <taxon>Eurotatoria</taxon>
        <taxon>Bdelloidea</taxon>
        <taxon>Philodinida</taxon>
        <taxon>Philodinidae</taxon>
        <taxon>Rotaria</taxon>
    </lineage>
</organism>
<comment type="caution">
    <text evidence="2">The sequence shown here is derived from an EMBL/GenBank/DDBJ whole genome shotgun (WGS) entry which is preliminary data.</text>
</comment>
<sequence>MYSLADEFFSTYVCAHCPIIRERYQAGDTIVIYGEWCGGKVQKNVAIWGLPVMFVIIKVKIVNELTTEIASATTIHKQPRDPRTYWLDPREWATIKWHQRSIYNIFDFPTYTMEIDFNNPTVVEEPLSQITEQVERECPVGAYFNRTGVGEGVVWTEWTKTGGNLVFKVKGRKHLVTQPKALVSATITKCANVNEFIGYACTENRMFQALDYMREQNVSIEIESLNIFLKWLAEDIIKEEKDTMNESRISIKDMTQAMTNKAERFFMEKLKKRRKRNIRFILRITNRPRPRKPAFLSDSFSSSNINKKESEIPTLNIQSSSSSPPPLPPTIDHSLHSPFISVKQSLNTRKDASSPPVLLPPSAFPIDPNEIKMPLSSRRTIEDKIQVSHRPYSTQPSTSTLVNKDNLLHVKQRLEIYLNTKAKLKRLRQKLANLPPLQIDKELEQECQQLAAFIASEKIHLTSILQNL</sequence>
<evidence type="ECO:0000313" key="2">
    <source>
        <dbReference type="EMBL" id="CAF4051943.1"/>
    </source>
</evidence>
<reference evidence="2" key="1">
    <citation type="submission" date="2021-02" db="EMBL/GenBank/DDBJ databases">
        <authorList>
            <person name="Nowell W R."/>
        </authorList>
    </citation>
    <scope>NUCLEOTIDE SEQUENCE</scope>
</reference>
<evidence type="ECO:0000313" key="3">
    <source>
        <dbReference type="Proteomes" id="UP000663842"/>
    </source>
</evidence>
<gene>
    <name evidence="2" type="ORF">UXM345_LOCUS19281</name>
</gene>
<proteinExistence type="predicted"/>
<feature type="region of interest" description="Disordered" evidence="1">
    <location>
        <begin position="311"/>
        <end position="335"/>
    </location>
</feature>
<dbReference type="EMBL" id="CAJOBF010002713">
    <property type="protein sequence ID" value="CAF4051943.1"/>
    <property type="molecule type" value="Genomic_DNA"/>
</dbReference>
<evidence type="ECO:0000256" key="1">
    <source>
        <dbReference type="SAM" id="MobiDB-lite"/>
    </source>
</evidence>
<dbReference type="Proteomes" id="UP000663842">
    <property type="component" value="Unassembled WGS sequence"/>
</dbReference>